<feature type="transmembrane region" description="Helical" evidence="5">
    <location>
        <begin position="353"/>
        <end position="376"/>
    </location>
</feature>
<keyword evidence="3 5" id="KW-1133">Transmembrane helix</keyword>
<dbReference type="SUPFAM" id="SSF103473">
    <property type="entry name" value="MFS general substrate transporter"/>
    <property type="match status" value="1"/>
</dbReference>
<gene>
    <name evidence="7" type="ORF">CDAUBV1_LOCUS9765</name>
</gene>
<evidence type="ECO:0000313" key="8">
    <source>
        <dbReference type="Proteomes" id="UP001497525"/>
    </source>
</evidence>
<evidence type="ECO:0000256" key="2">
    <source>
        <dbReference type="ARBA" id="ARBA00022692"/>
    </source>
</evidence>
<feature type="transmembrane region" description="Helical" evidence="5">
    <location>
        <begin position="383"/>
        <end position="403"/>
    </location>
</feature>
<dbReference type="Gene3D" id="1.20.1250.20">
    <property type="entry name" value="MFS general substrate transporter like domains"/>
    <property type="match status" value="1"/>
</dbReference>
<dbReference type="InterPro" id="IPR036259">
    <property type="entry name" value="MFS_trans_sf"/>
</dbReference>
<evidence type="ECO:0000256" key="3">
    <source>
        <dbReference type="ARBA" id="ARBA00022989"/>
    </source>
</evidence>
<feature type="transmembrane region" description="Helical" evidence="5">
    <location>
        <begin position="73"/>
        <end position="91"/>
    </location>
</feature>
<organism evidence="7 8">
    <name type="scientific">Calicophoron daubneyi</name>
    <name type="common">Rumen fluke</name>
    <name type="synonym">Paramphistomum daubneyi</name>
    <dbReference type="NCBI Taxonomy" id="300641"/>
    <lineage>
        <taxon>Eukaryota</taxon>
        <taxon>Metazoa</taxon>
        <taxon>Spiralia</taxon>
        <taxon>Lophotrochozoa</taxon>
        <taxon>Platyhelminthes</taxon>
        <taxon>Trematoda</taxon>
        <taxon>Digenea</taxon>
        <taxon>Plagiorchiida</taxon>
        <taxon>Pronocephalata</taxon>
        <taxon>Paramphistomoidea</taxon>
        <taxon>Paramphistomidae</taxon>
        <taxon>Calicophoron</taxon>
    </lineage>
</organism>
<evidence type="ECO:0000313" key="7">
    <source>
        <dbReference type="EMBL" id="CAL5135640.1"/>
    </source>
</evidence>
<dbReference type="GO" id="GO:0016020">
    <property type="term" value="C:membrane"/>
    <property type="evidence" value="ECO:0007669"/>
    <property type="project" value="UniProtKB-SubCell"/>
</dbReference>
<protein>
    <recommendedName>
        <fullName evidence="6">Major facilitator superfamily (MFS) profile domain-containing protein</fullName>
    </recommendedName>
</protein>
<dbReference type="PANTHER" id="PTHR48021">
    <property type="match status" value="1"/>
</dbReference>
<reference evidence="7" key="1">
    <citation type="submission" date="2024-06" db="EMBL/GenBank/DDBJ databases">
        <authorList>
            <person name="Liu X."/>
            <person name="Lenzi L."/>
            <person name="Haldenby T S."/>
            <person name="Uol C."/>
        </authorList>
    </citation>
    <scope>NUCLEOTIDE SEQUENCE</scope>
</reference>
<accession>A0AAV2TG26</accession>
<feature type="transmembrane region" description="Helical" evidence="5">
    <location>
        <begin position="286"/>
        <end position="310"/>
    </location>
</feature>
<dbReference type="InterPro" id="IPR005828">
    <property type="entry name" value="MFS_sugar_transport-like"/>
</dbReference>
<dbReference type="PANTHER" id="PTHR48021:SF1">
    <property type="entry name" value="GH07001P-RELATED"/>
    <property type="match status" value="1"/>
</dbReference>
<dbReference type="PROSITE" id="PS50850">
    <property type="entry name" value="MFS"/>
    <property type="match status" value="1"/>
</dbReference>
<dbReference type="Pfam" id="PF00083">
    <property type="entry name" value="Sugar_tr"/>
    <property type="match status" value="1"/>
</dbReference>
<feature type="transmembrane region" description="Helical" evidence="5">
    <location>
        <begin position="103"/>
        <end position="128"/>
    </location>
</feature>
<keyword evidence="2 5" id="KW-0812">Transmembrane</keyword>
<evidence type="ECO:0000256" key="5">
    <source>
        <dbReference type="SAM" id="Phobius"/>
    </source>
</evidence>
<feature type="domain" description="Major facilitator superfamily (MFS) profile" evidence="6">
    <location>
        <begin position="1"/>
        <end position="438"/>
    </location>
</feature>
<feature type="transmembrane region" description="Helical" evidence="5">
    <location>
        <begin position="317"/>
        <end position="338"/>
    </location>
</feature>
<name>A0AAV2TG26_CALDB</name>
<dbReference type="PRINTS" id="PR00171">
    <property type="entry name" value="SUGRTRNSPORT"/>
</dbReference>
<sequence length="442" mass="47694">MLRMPPRPLLFATAVAVLCAATSGLGFGYSSATAFRVFLSVKWNSIFASSLNVGGLVGSVLSGYLLSRKGRRWTLFCACLPGIIGWIWLFISADAVYQSYSPSALFILGRILTGVSAGMIIPSAAAYLIEIAPPEWHGVFGVLPQIGIVSGITVAYVFAAILPWERAAFFDAVILLVLLLLLLILPESPKWLARSGYVQQASAAQSWLYGTESTVTEMEQLKSTEEGAVDGVPRLVEYVYPCGGIPASLRSRLRVVLLLMVLQQLSGVNAILYFAESVCMFGGSLQVSTCTILLGVSQQVFTVLSVYLINRASRKQMLCWSSIIMASAHVLHALFLPLASPDNPFGELSKCCIVIFLLGFSIGWGPLPIFVTLDLFSTAHRGFATGAGVALNWIASFLVTLMFEPMNSVLGPSAVLLIFAAFCLVGWLFVRRYVPETPSSSC</sequence>
<feature type="transmembrane region" description="Helical" evidence="5">
    <location>
        <begin position="409"/>
        <end position="430"/>
    </location>
</feature>
<comment type="subcellular location">
    <subcellularLocation>
        <location evidence="1">Membrane</location>
        <topology evidence="1">Multi-pass membrane protein</topology>
    </subcellularLocation>
</comment>
<feature type="transmembrane region" description="Helical" evidence="5">
    <location>
        <begin position="255"/>
        <end position="274"/>
    </location>
</feature>
<comment type="caution">
    <text evidence="7">The sequence shown here is derived from an EMBL/GenBank/DDBJ whole genome shotgun (WGS) entry which is preliminary data.</text>
</comment>
<dbReference type="EMBL" id="CAXLJL010000267">
    <property type="protein sequence ID" value="CAL5135640.1"/>
    <property type="molecule type" value="Genomic_DNA"/>
</dbReference>
<evidence type="ECO:0000256" key="4">
    <source>
        <dbReference type="ARBA" id="ARBA00023136"/>
    </source>
</evidence>
<dbReference type="GO" id="GO:0022857">
    <property type="term" value="F:transmembrane transporter activity"/>
    <property type="evidence" value="ECO:0007669"/>
    <property type="project" value="InterPro"/>
</dbReference>
<evidence type="ECO:0000259" key="6">
    <source>
        <dbReference type="PROSITE" id="PS50850"/>
    </source>
</evidence>
<dbReference type="Proteomes" id="UP001497525">
    <property type="component" value="Unassembled WGS sequence"/>
</dbReference>
<dbReference type="InterPro" id="IPR020846">
    <property type="entry name" value="MFS_dom"/>
</dbReference>
<evidence type="ECO:0000256" key="1">
    <source>
        <dbReference type="ARBA" id="ARBA00004141"/>
    </source>
</evidence>
<dbReference type="AlphaFoldDB" id="A0AAV2TG26"/>
<feature type="transmembrane region" description="Helical" evidence="5">
    <location>
        <begin position="167"/>
        <end position="185"/>
    </location>
</feature>
<dbReference type="InterPro" id="IPR003663">
    <property type="entry name" value="Sugar/inositol_transpt"/>
</dbReference>
<keyword evidence="4 5" id="KW-0472">Membrane</keyword>
<proteinExistence type="predicted"/>
<dbReference type="InterPro" id="IPR050549">
    <property type="entry name" value="MFS_Trehalose_Transporter"/>
</dbReference>
<feature type="transmembrane region" description="Helical" evidence="5">
    <location>
        <begin position="44"/>
        <end position="66"/>
    </location>
</feature>
<feature type="transmembrane region" description="Helical" evidence="5">
    <location>
        <begin position="140"/>
        <end position="161"/>
    </location>
</feature>